<dbReference type="Proteomes" id="UP000011820">
    <property type="component" value="Chromosome"/>
</dbReference>
<dbReference type="SUPFAM" id="SSF46600">
    <property type="entry name" value="C-terminal UvrC-binding domain of UvrB"/>
    <property type="match status" value="1"/>
</dbReference>
<feature type="domain" description="UvrC family homology region profile" evidence="9">
    <location>
        <begin position="261"/>
        <end position="499"/>
    </location>
</feature>
<evidence type="ECO:0000313" key="11">
    <source>
        <dbReference type="Proteomes" id="UP000011820"/>
    </source>
</evidence>
<dbReference type="InterPro" id="IPR001162">
    <property type="entry name" value="UvrC_RNase_H_dom"/>
</dbReference>
<dbReference type="InterPro" id="IPR010994">
    <property type="entry name" value="RuvA_2-like"/>
</dbReference>
<dbReference type="NCBIfam" id="TIGR00194">
    <property type="entry name" value="uvrC"/>
    <property type="match status" value="1"/>
</dbReference>
<dbReference type="RefSeq" id="WP_015452560.1">
    <property type="nucleotide sequence ID" value="NC_020549.1"/>
</dbReference>
<evidence type="ECO:0000313" key="10">
    <source>
        <dbReference type="EMBL" id="AGH16963.1"/>
    </source>
</evidence>
<sequence>MSHHIFNKKKGIDIIRMSSEQMPECPGVYQMLDIAGRVLYVGKAYNLQKRIKSYMHSNNHTHRITHMISQINNIRFTVTCTEVEALLLEANMIKRLKPRFNILLRDDKSFPYILITDKHKIPALYKHRDSSTIQGSYFGPFASVDAVEKTINSLQRTFFLRSCADSVFRHRTRPCLLFQIKRCSGPCTGEISSEKYMEFVHEAKKFLSGGNHNLKEKIARNMNQATLKEDYESAIIHRDRLAALSHIQNHNDSIYNRMDCFSLYHNKNLACIQTCFFHFGQNRGTCTFFLKTDSESTNAQILSYFLRQFYTDKPCPENILLSEEAEETSLLEISFFKQYGYKVKITVPKQGEKRKIIEQALINAHRSHTQKLSTEISHQMILKDFTKKFALPHIPKRIEIYDNSHIMGCSAVGCMVVVGENGFVKNQYRKFNLHPNDVKTQDDCAMMRMVLERRFSQLIKNEENLNFHPKKQEYSFPSWPDVVILDGGKGQLSAAQGVLKKLNVENRITIISIAKGPKRSAGMEKFFVKKGEALVLNMRDPILYFIQRLRDEAHRFAITTHRKRRKKAAYSPLDEINGIGPLRKRLLLQSFGTVKMISRSSPETLASIEGISKKIACKIYNHFHKNTSHTPT</sequence>
<dbReference type="Pfam" id="PF08459">
    <property type="entry name" value="UvrC_RNaseH_dom"/>
    <property type="match status" value="1"/>
</dbReference>
<dbReference type="PANTHER" id="PTHR30562:SF1">
    <property type="entry name" value="UVRABC SYSTEM PROTEIN C"/>
    <property type="match status" value="1"/>
</dbReference>
<organism evidence="10 11">
    <name type="scientific">Candidatus Liberibacter asiaticus str. gxpsy</name>
    <dbReference type="NCBI Taxonomy" id="1174529"/>
    <lineage>
        <taxon>Bacteria</taxon>
        <taxon>Pseudomonadati</taxon>
        <taxon>Pseudomonadota</taxon>
        <taxon>Alphaproteobacteria</taxon>
        <taxon>Hyphomicrobiales</taxon>
        <taxon>Rhizobiaceae</taxon>
        <taxon>Liberibacter</taxon>
    </lineage>
</organism>
<evidence type="ECO:0000256" key="7">
    <source>
        <dbReference type="HAMAP-Rule" id="MF_00203"/>
    </source>
</evidence>
<dbReference type="InterPro" id="IPR038476">
    <property type="entry name" value="UvrC_RNase_H_dom_sf"/>
</dbReference>
<proteinExistence type="inferred from homology"/>
<dbReference type="InterPro" id="IPR047296">
    <property type="entry name" value="GIY-YIG_UvrC_Cho"/>
</dbReference>
<dbReference type="HAMAP" id="MF_00203">
    <property type="entry name" value="UvrC"/>
    <property type="match status" value="1"/>
</dbReference>
<dbReference type="PROSITE" id="PS50165">
    <property type="entry name" value="UVRC"/>
    <property type="match status" value="1"/>
</dbReference>
<comment type="function">
    <text evidence="7">The UvrABC repair system catalyzes the recognition and processing of DNA lesions. UvrC both incises the 5' and 3' sides of the lesion. The N-terminal half is responsible for the 3' incision and the C-terminal half is responsible for the 5' incision.</text>
</comment>
<comment type="similarity">
    <text evidence="7">Belongs to the UvrC family.</text>
</comment>
<keyword evidence="2 7" id="KW-0227">DNA damage</keyword>
<keyword evidence="6 7" id="KW-0742">SOS response</keyword>
<evidence type="ECO:0000259" key="9">
    <source>
        <dbReference type="PROSITE" id="PS50165"/>
    </source>
</evidence>
<keyword evidence="4 7" id="KW-0267">Excision nuclease</keyword>
<dbReference type="Pfam" id="PF22920">
    <property type="entry name" value="UvrC_RNaseH"/>
    <property type="match status" value="1"/>
</dbReference>
<dbReference type="InterPro" id="IPR004791">
    <property type="entry name" value="UvrC"/>
</dbReference>
<dbReference type="EMBL" id="CP004005">
    <property type="protein sequence ID" value="AGH16963.1"/>
    <property type="molecule type" value="Genomic_DNA"/>
</dbReference>
<feature type="domain" description="GIY-YIG" evidence="8">
    <location>
        <begin position="24"/>
        <end position="102"/>
    </location>
</feature>
<evidence type="ECO:0000256" key="6">
    <source>
        <dbReference type="ARBA" id="ARBA00023236"/>
    </source>
</evidence>
<dbReference type="InterPro" id="IPR036876">
    <property type="entry name" value="UVR_dom_sf"/>
</dbReference>
<comment type="subcellular location">
    <subcellularLocation>
        <location evidence="7">Cytoplasm</location>
    </subcellularLocation>
</comment>
<gene>
    <name evidence="7" type="primary">uvrC</name>
    <name evidence="10" type="ORF">WSI_02965</name>
</gene>
<evidence type="ECO:0000256" key="1">
    <source>
        <dbReference type="ARBA" id="ARBA00022490"/>
    </source>
</evidence>
<keyword evidence="5 7" id="KW-0234">DNA repair</keyword>
<dbReference type="PROSITE" id="PS50164">
    <property type="entry name" value="GIY_YIG"/>
    <property type="match status" value="1"/>
</dbReference>
<dbReference type="InterPro" id="IPR000305">
    <property type="entry name" value="GIY-YIG_endonuc"/>
</dbReference>
<dbReference type="Pfam" id="PF14520">
    <property type="entry name" value="HHH_5"/>
    <property type="match status" value="1"/>
</dbReference>
<dbReference type="Gene3D" id="1.10.150.20">
    <property type="entry name" value="5' to 3' exonuclease, C-terminal subdomain"/>
    <property type="match status" value="1"/>
</dbReference>
<evidence type="ECO:0000256" key="2">
    <source>
        <dbReference type="ARBA" id="ARBA00022763"/>
    </source>
</evidence>
<dbReference type="GeneID" id="93076960"/>
<dbReference type="Gene3D" id="3.30.420.340">
    <property type="entry name" value="UvrC, RNAse H endonuclease domain"/>
    <property type="match status" value="1"/>
</dbReference>
<name>A0ABM5NFC8_LIBAS</name>
<accession>A0ABM5NFC8</accession>
<keyword evidence="3 7" id="KW-0228">DNA excision</keyword>
<dbReference type="InterPro" id="IPR035901">
    <property type="entry name" value="GIY-YIG_endonuc_sf"/>
</dbReference>
<dbReference type="InterPro" id="IPR050066">
    <property type="entry name" value="UvrABC_protein_C"/>
</dbReference>
<evidence type="ECO:0000256" key="3">
    <source>
        <dbReference type="ARBA" id="ARBA00022769"/>
    </source>
</evidence>
<keyword evidence="11" id="KW-1185">Reference proteome</keyword>
<dbReference type="Pfam" id="PF01541">
    <property type="entry name" value="GIY-YIG"/>
    <property type="match status" value="1"/>
</dbReference>
<dbReference type="SUPFAM" id="SSF47781">
    <property type="entry name" value="RuvA domain 2-like"/>
    <property type="match status" value="1"/>
</dbReference>
<dbReference type="SUPFAM" id="SSF82771">
    <property type="entry name" value="GIY-YIG endonuclease"/>
    <property type="match status" value="1"/>
</dbReference>
<dbReference type="SMART" id="SM00465">
    <property type="entry name" value="GIYc"/>
    <property type="match status" value="1"/>
</dbReference>
<reference evidence="10 11" key="1">
    <citation type="journal article" date="2013" name="Genome Announc.">
        <title>Complete Genome Sequence of a Chinese Strain of 'Candidatus Liberibacter asiaticus'.</title>
        <authorList>
            <person name="Lin H."/>
            <person name="Han C.S."/>
            <person name="Liu B."/>
            <person name="Lou B."/>
            <person name="Bai X."/>
            <person name="Deng C."/>
            <person name="Civerolo E.L."/>
            <person name="Gupta G."/>
        </authorList>
    </citation>
    <scope>NUCLEOTIDE SEQUENCE [LARGE SCALE GENOMIC DNA]</scope>
    <source>
        <strain evidence="11">gxpsy</strain>
    </source>
</reference>
<dbReference type="CDD" id="cd10434">
    <property type="entry name" value="GIY-YIG_UvrC_Cho"/>
    <property type="match status" value="1"/>
</dbReference>
<evidence type="ECO:0000256" key="5">
    <source>
        <dbReference type="ARBA" id="ARBA00023204"/>
    </source>
</evidence>
<dbReference type="InterPro" id="IPR001943">
    <property type="entry name" value="UVR_dom"/>
</dbReference>
<dbReference type="Gene3D" id="3.40.1440.10">
    <property type="entry name" value="GIY-YIG endonuclease"/>
    <property type="match status" value="1"/>
</dbReference>
<evidence type="ECO:0000256" key="4">
    <source>
        <dbReference type="ARBA" id="ARBA00022881"/>
    </source>
</evidence>
<keyword evidence="1 7" id="KW-0963">Cytoplasm</keyword>
<evidence type="ECO:0000259" key="8">
    <source>
        <dbReference type="PROSITE" id="PS50164"/>
    </source>
</evidence>
<dbReference type="PANTHER" id="PTHR30562">
    <property type="entry name" value="UVRC/OXIDOREDUCTASE"/>
    <property type="match status" value="1"/>
</dbReference>
<comment type="subunit">
    <text evidence="7">Interacts with UvrB in an incision complex.</text>
</comment>
<dbReference type="Pfam" id="PF02151">
    <property type="entry name" value="UVR"/>
    <property type="match status" value="1"/>
</dbReference>
<protein>
    <recommendedName>
        <fullName evidence="7">UvrABC system protein C</fullName>
        <shortName evidence="7">Protein UvrC</shortName>
    </recommendedName>
    <alternativeName>
        <fullName evidence="7">Excinuclease ABC subunit C</fullName>
    </alternativeName>
</protein>